<dbReference type="SMART" id="SM00314">
    <property type="entry name" value="RA"/>
    <property type="match status" value="1"/>
</dbReference>
<feature type="compositionally biased region" description="Basic and acidic residues" evidence="7">
    <location>
        <begin position="322"/>
        <end position="344"/>
    </location>
</feature>
<dbReference type="GO" id="GO:0016192">
    <property type="term" value="P:vesicle-mediated transport"/>
    <property type="evidence" value="ECO:0007669"/>
    <property type="project" value="InterPro"/>
</dbReference>
<comment type="similarity">
    <text evidence="2">Belongs to the RIN (Ras interaction/interference) family.</text>
</comment>
<dbReference type="PROSITE" id="PS51205">
    <property type="entry name" value="VPS9"/>
    <property type="match status" value="1"/>
</dbReference>
<evidence type="ECO:0000256" key="4">
    <source>
        <dbReference type="ARBA" id="ARBA00022490"/>
    </source>
</evidence>
<dbReference type="Pfam" id="PF23268">
    <property type="entry name" value="RIN1"/>
    <property type="match status" value="1"/>
</dbReference>
<keyword evidence="12" id="KW-1185">Reference proteome</keyword>
<feature type="compositionally biased region" description="Polar residues" evidence="7">
    <location>
        <begin position="521"/>
        <end position="533"/>
    </location>
</feature>
<feature type="region of interest" description="Disordered" evidence="7">
    <location>
        <begin position="263"/>
        <end position="418"/>
    </location>
</feature>
<reference evidence="11 12" key="1">
    <citation type="submission" date="2020-06" db="EMBL/GenBank/DDBJ databases">
        <authorList>
            <consortium name="Wellcome Sanger Institute Data Sharing"/>
        </authorList>
    </citation>
    <scope>NUCLEOTIDE SEQUENCE [LARGE SCALE GENOMIC DNA]</scope>
</reference>
<dbReference type="Pfam" id="PF02204">
    <property type="entry name" value="VPS9"/>
    <property type="match status" value="1"/>
</dbReference>
<evidence type="ECO:0000256" key="3">
    <source>
        <dbReference type="ARBA" id="ARBA00022468"/>
    </source>
</evidence>
<proteinExistence type="inferred from homology"/>
<dbReference type="InterPro" id="IPR036860">
    <property type="entry name" value="SH2_dom_sf"/>
</dbReference>
<evidence type="ECO:0000259" key="10">
    <source>
        <dbReference type="PROSITE" id="PS51205"/>
    </source>
</evidence>
<reference evidence="11" key="2">
    <citation type="submission" date="2025-08" db="UniProtKB">
        <authorList>
            <consortium name="Ensembl"/>
        </authorList>
    </citation>
    <scope>IDENTIFICATION</scope>
</reference>
<evidence type="ECO:0000259" key="9">
    <source>
        <dbReference type="PROSITE" id="PS50200"/>
    </source>
</evidence>
<dbReference type="PROSITE" id="PS50001">
    <property type="entry name" value="SH2"/>
    <property type="match status" value="1"/>
</dbReference>
<feature type="compositionally biased region" description="Pro residues" evidence="7">
    <location>
        <begin position="17"/>
        <end position="26"/>
    </location>
</feature>
<dbReference type="SUPFAM" id="SSF55550">
    <property type="entry name" value="SH2 domain"/>
    <property type="match status" value="1"/>
</dbReference>
<dbReference type="InterPro" id="IPR045046">
    <property type="entry name" value="Vps9-like"/>
</dbReference>
<evidence type="ECO:0000313" key="12">
    <source>
        <dbReference type="Proteomes" id="UP000694580"/>
    </source>
</evidence>
<feature type="compositionally biased region" description="Pro residues" evidence="7">
    <location>
        <begin position="34"/>
        <end position="52"/>
    </location>
</feature>
<dbReference type="Gene3D" id="3.30.505.10">
    <property type="entry name" value="SH2 domain"/>
    <property type="match status" value="1"/>
</dbReference>
<comment type="subcellular location">
    <subcellularLocation>
        <location evidence="1">Cytoplasm</location>
    </subcellularLocation>
</comment>
<feature type="compositionally biased region" description="Polar residues" evidence="7">
    <location>
        <begin position="541"/>
        <end position="550"/>
    </location>
</feature>
<dbReference type="GO" id="GO:0031267">
    <property type="term" value="F:small GTPase binding"/>
    <property type="evidence" value="ECO:0007669"/>
    <property type="project" value="TreeGrafter"/>
</dbReference>
<feature type="compositionally biased region" description="Low complexity" evidence="7">
    <location>
        <begin position="444"/>
        <end position="453"/>
    </location>
</feature>
<dbReference type="PANTHER" id="PTHR23101:SF58">
    <property type="entry name" value="RAS AND RAB INTERACTOR 3"/>
    <property type="match status" value="1"/>
</dbReference>
<dbReference type="InterPro" id="IPR000980">
    <property type="entry name" value="SH2"/>
</dbReference>
<feature type="region of interest" description="Disordered" evidence="7">
    <location>
        <begin position="943"/>
        <end position="963"/>
    </location>
</feature>
<organism evidence="11 12">
    <name type="scientific">Denticeps clupeoides</name>
    <name type="common">denticle herring</name>
    <dbReference type="NCBI Taxonomy" id="299321"/>
    <lineage>
        <taxon>Eukaryota</taxon>
        <taxon>Metazoa</taxon>
        <taxon>Chordata</taxon>
        <taxon>Craniata</taxon>
        <taxon>Vertebrata</taxon>
        <taxon>Euteleostomi</taxon>
        <taxon>Actinopterygii</taxon>
        <taxon>Neopterygii</taxon>
        <taxon>Teleostei</taxon>
        <taxon>Clupei</taxon>
        <taxon>Clupeiformes</taxon>
        <taxon>Denticipitoidei</taxon>
        <taxon>Denticipitidae</taxon>
        <taxon>Denticeps</taxon>
    </lineage>
</organism>
<feature type="region of interest" description="Disordered" evidence="7">
    <location>
        <begin position="438"/>
        <end position="550"/>
    </location>
</feature>
<feature type="domain" description="SH2" evidence="8">
    <location>
        <begin position="84"/>
        <end position="178"/>
    </location>
</feature>
<feature type="compositionally biased region" description="Low complexity" evidence="7">
    <location>
        <begin position="299"/>
        <end position="321"/>
    </location>
</feature>
<feature type="region of interest" description="Disordered" evidence="7">
    <location>
        <begin position="1"/>
        <end position="60"/>
    </location>
</feature>
<dbReference type="PROSITE" id="PS50200">
    <property type="entry name" value="RA"/>
    <property type="match status" value="1"/>
</dbReference>
<dbReference type="SMART" id="SM00167">
    <property type="entry name" value="VPS9"/>
    <property type="match status" value="1"/>
</dbReference>
<dbReference type="GO" id="GO:0005085">
    <property type="term" value="F:guanyl-nucleotide exchange factor activity"/>
    <property type="evidence" value="ECO:0007669"/>
    <property type="project" value="InterPro"/>
</dbReference>
<dbReference type="InterPro" id="IPR000159">
    <property type="entry name" value="RA_dom"/>
</dbReference>
<evidence type="ECO:0000256" key="7">
    <source>
        <dbReference type="SAM" id="MobiDB-lite"/>
    </source>
</evidence>
<dbReference type="FunFam" id="1.20.1050.80:FF:000002">
    <property type="entry name" value="Ras and Rab interactor 2"/>
    <property type="match status" value="1"/>
</dbReference>
<keyword evidence="4" id="KW-0963">Cytoplasm</keyword>
<accession>A0AAY4A7Q7</accession>
<dbReference type="GO" id="GO:0005096">
    <property type="term" value="F:GTPase activator activity"/>
    <property type="evidence" value="ECO:0007669"/>
    <property type="project" value="UniProtKB-KW"/>
</dbReference>
<keyword evidence="3" id="KW-0343">GTPase activation</keyword>
<dbReference type="GeneTree" id="ENSGT00940000158622"/>
<evidence type="ECO:0000256" key="2">
    <source>
        <dbReference type="ARBA" id="ARBA00006919"/>
    </source>
</evidence>
<dbReference type="GO" id="GO:0005829">
    <property type="term" value="C:cytosol"/>
    <property type="evidence" value="ECO:0007669"/>
    <property type="project" value="TreeGrafter"/>
</dbReference>
<dbReference type="PANTHER" id="PTHR23101">
    <property type="entry name" value="RAB GDP/GTP EXCHANGE FACTOR"/>
    <property type="match status" value="1"/>
</dbReference>
<dbReference type="SUPFAM" id="SSF54236">
    <property type="entry name" value="Ubiquitin-like"/>
    <property type="match status" value="1"/>
</dbReference>
<dbReference type="GO" id="GO:0030139">
    <property type="term" value="C:endocytic vesicle"/>
    <property type="evidence" value="ECO:0007669"/>
    <property type="project" value="TreeGrafter"/>
</dbReference>
<feature type="compositionally biased region" description="Pro residues" evidence="7">
    <location>
        <begin position="954"/>
        <end position="963"/>
    </location>
</feature>
<evidence type="ECO:0008006" key="13">
    <source>
        <dbReference type="Google" id="ProtNLM"/>
    </source>
</evidence>
<dbReference type="Ensembl" id="ENSDCDT00010005368.1">
    <property type="protein sequence ID" value="ENSDCDP00010005193.1"/>
    <property type="gene ID" value="ENSDCDG00010002282.1"/>
</dbReference>
<name>A0AAY4A7Q7_9TELE</name>
<keyword evidence="5 6" id="KW-0727">SH2 domain</keyword>
<dbReference type="Proteomes" id="UP000694580">
    <property type="component" value="Chromosome 1"/>
</dbReference>
<feature type="domain" description="VPS9" evidence="10">
    <location>
        <begin position="684"/>
        <end position="827"/>
    </location>
</feature>
<dbReference type="Pfam" id="PF00788">
    <property type="entry name" value="RA"/>
    <property type="match status" value="1"/>
</dbReference>
<dbReference type="Gene3D" id="1.20.1050.80">
    <property type="entry name" value="VPS9 domain"/>
    <property type="match status" value="1"/>
</dbReference>
<gene>
    <name evidence="11" type="primary">RIN3</name>
</gene>
<evidence type="ECO:0000256" key="1">
    <source>
        <dbReference type="ARBA" id="ARBA00004496"/>
    </source>
</evidence>
<dbReference type="InterPro" id="IPR003123">
    <property type="entry name" value="VPS9"/>
</dbReference>
<evidence type="ECO:0000256" key="5">
    <source>
        <dbReference type="ARBA" id="ARBA00022999"/>
    </source>
</evidence>
<dbReference type="InterPro" id="IPR037191">
    <property type="entry name" value="VPS9_dom_sf"/>
</dbReference>
<dbReference type="SUPFAM" id="SSF109993">
    <property type="entry name" value="VPS9 domain"/>
    <property type="match status" value="1"/>
</dbReference>
<reference evidence="11" key="3">
    <citation type="submission" date="2025-09" db="UniProtKB">
        <authorList>
            <consortium name="Ensembl"/>
        </authorList>
    </citation>
    <scope>IDENTIFICATION</scope>
</reference>
<evidence type="ECO:0000256" key="6">
    <source>
        <dbReference type="PROSITE-ProRule" id="PRU00191"/>
    </source>
</evidence>
<sequence>MRTAAVGEEAGASPGPQHRPPPPPTSKPSSSPLSRPPAPPVFRPNTGPPPHPAAALHPGPSVVSSASLPTINLLEKLIKTCPVWLQLGITQERSAHILTSETPGIFLVRRDGHLKTMLLAVRLLDHEGAPQIQELAVKEEKSLIYLDGSVLVFDNIFKLIAFYCVSRDILPFTLRLPQVIAQATRYQDMEVISSLGSEFWGSSLNCPSEETMVLTSDGGRGQSSASGQLWYINPIFIEEHVGCLPPAALQPVLRTQSLNVTGASVGPQYKRPPPLPPRPLSAAEGHTGTSKALQARGEPSAVLAELAPPPAASASPAGLAAAKEEGSHKGEVEGGARGPREERVTQSPQAVGPDTPSQLKTSNDQPQKAKESAGGKKVPVSRPPSHRVPPVPRRRLSEKQPAEDQSSERPSRAEDGILATEVPVAALVCLADSVEADGAENPEVSSAPGSPVKKPGPPVPPPRRKKRPQTPSAAPPHPQGSRGGPAATHEVSCLASSLSVEPKTGDVSLYSPDAAAGAFPPQNQDNDSYSTSSTEEEADPLTQSGPGIKRTSTVMLDRAKQRLSMVHLSNVFTGFMCGERKLQNRVVELGRDCGSYFGNLVRDHRAFALETMSRHGSSTEMLQEIRQMMTQLKSYLIQSAEMQNLQEPGIYSEEKLEVIIEAALCKCVLKPLKEAVYSCLKDIYSRDGMLKTLRENQHVLLGTTTTDLGVTTSIPEAPVMEKIQQKLATLHQEYSPQKKIDLLLKTCKMIYDSMSVSSSGKTHGADDFLPVLIYVLARSNLNALLLDVEYMMELMDPALQLGEGSYYLTTTYGALEHIKNYDKQPVTRQLSLEVQDSIHRWERRRTLNKARASSSSVQDFISVSFLEAGSGTKTLGVQPNTSAQELCSQCADKFEVPEPGSYCLTVLVDGQHRPLAPDELPLAIKSGLHHSEPRREYCFIYRPAPQERSQEPPETSPPPESLI</sequence>
<feature type="compositionally biased region" description="Pro residues" evidence="7">
    <location>
        <begin position="270"/>
        <end position="279"/>
    </location>
</feature>
<evidence type="ECO:0000259" key="8">
    <source>
        <dbReference type="PROSITE" id="PS50001"/>
    </source>
</evidence>
<feature type="compositionally biased region" description="Basic and acidic residues" evidence="7">
    <location>
        <begin position="395"/>
        <end position="415"/>
    </location>
</feature>
<feature type="domain" description="Ras-associating" evidence="9">
    <location>
        <begin position="872"/>
        <end position="946"/>
    </location>
</feature>
<evidence type="ECO:0000313" key="11">
    <source>
        <dbReference type="Ensembl" id="ENSDCDP00010005193.1"/>
    </source>
</evidence>
<protein>
    <recommendedName>
        <fullName evidence="13">Ras and Rab interactor 3</fullName>
    </recommendedName>
</protein>
<dbReference type="GO" id="GO:0007165">
    <property type="term" value="P:signal transduction"/>
    <property type="evidence" value="ECO:0007669"/>
    <property type="project" value="InterPro"/>
</dbReference>
<feature type="compositionally biased region" description="Polar residues" evidence="7">
    <location>
        <begin position="345"/>
        <end position="366"/>
    </location>
</feature>
<dbReference type="AlphaFoldDB" id="A0AAY4A7Q7"/>
<dbReference type="InterPro" id="IPR029071">
    <property type="entry name" value="Ubiquitin-like_domsf"/>
</dbReference>